<feature type="coiled-coil region" evidence="1">
    <location>
        <begin position="63"/>
        <end position="97"/>
    </location>
</feature>
<dbReference type="EMBL" id="JAUSWL010000016">
    <property type="protein sequence ID" value="MDQ0546651.1"/>
    <property type="molecule type" value="Genomic_DNA"/>
</dbReference>
<accession>A0AAJ1TXA8</accession>
<proteinExistence type="predicted"/>
<dbReference type="Proteomes" id="UP001223420">
    <property type="component" value="Unassembled WGS sequence"/>
</dbReference>
<evidence type="ECO:0000313" key="2">
    <source>
        <dbReference type="EMBL" id="MDQ0546651.1"/>
    </source>
</evidence>
<reference evidence="2" key="1">
    <citation type="submission" date="2023-07" db="EMBL/GenBank/DDBJ databases">
        <title>Genomic Encyclopedia of Type Strains, Phase IV (KMG-IV): sequencing the most valuable type-strain genomes for metagenomic binning, comparative biology and taxonomic classification.</title>
        <authorList>
            <person name="Goeker M."/>
        </authorList>
    </citation>
    <scope>NUCLEOTIDE SEQUENCE</scope>
    <source>
        <strain evidence="2">DSM 19569</strain>
    </source>
</reference>
<keyword evidence="1" id="KW-0175">Coiled coil</keyword>
<organism evidence="2 3">
    <name type="scientific">Methylobacterium brachiatum</name>
    <dbReference type="NCBI Taxonomy" id="269660"/>
    <lineage>
        <taxon>Bacteria</taxon>
        <taxon>Pseudomonadati</taxon>
        <taxon>Pseudomonadota</taxon>
        <taxon>Alphaproteobacteria</taxon>
        <taxon>Hyphomicrobiales</taxon>
        <taxon>Methylobacteriaceae</taxon>
        <taxon>Methylobacterium</taxon>
    </lineage>
</organism>
<protein>
    <submittedName>
        <fullName evidence="2">Uncharacterized protein</fullName>
    </submittedName>
</protein>
<dbReference type="AlphaFoldDB" id="A0AAJ1TXA8"/>
<gene>
    <name evidence="2" type="ORF">QO001_005603</name>
</gene>
<evidence type="ECO:0000256" key="1">
    <source>
        <dbReference type="SAM" id="Coils"/>
    </source>
</evidence>
<dbReference type="RefSeq" id="WP_230368317.1">
    <property type="nucleotide sequence ID" value="NZ_JAJALK010000025.1"/>
</dbReference>
<evidence type="ECO:0000313" key="3">
    <source>
        <dbReference type="Proteomes" id="UP001223420"/>
    </source>
</evidence>
<comment type="caution">
    <text evidence="2">The sequence shown here is derived from an EMBL/GenBank/DDBJ whole genome shotgun (WGS) entry which is preliminary data.</text>
</comment>
<name>A0AAJ1TXA8_9HYPH</name>
<sequence>MAEPRPTLKDLLRTRFELCGRISAAQARMVTCQQLTFGNQIAALAERRFPSQTGEDATAREREEAMQAMIAALEAEIGELERELADVDQQIAAERTA</sequence>